<dbReference type="GO" id="GO:0005886">
    <property type="term" value="C:plasma membrane"/>
    <property type="evidence" value="ECO:0007669"/>
    <property type="project" value="UniProtKB-SubCell"/>
</dbReference>
<keyword evidence="6" id="KW-0547">Nucleotide-binding</keyword>
<dbReference type="Proteomes" id="UP000295565">
    <property type="component" value="Unassembled WGS sequence"/>
</dbReference>
<evidence type="ECO:0000256" key="6">
    <source>
        <dbReference type="ARBA" id="ARBA00022741"/>
    </source>
</evidence>
<dbReference type="InterPro" id="IPR003593">
    <property type="entry name" value="AAA+_ATPase"/>
</dbReference>
<comment type="caution">
    <text evidence="10">The sequence shown here is derived from an EMBL/GenBank/DDBJ whole genome shotgun (WGS) entry which is preliminary data.</text>
</comment>
<sequence length="259" mass="29220">MSALLEVTNLSQHIRVHDNWFKRHSIPILKSVNLTLKQGHTLSLVGESGSGKSTLARLIAGLNRPTEGEISINGEVLHYGENAKRCKLVRMIFQDPNTSLNPRNRIGRILEVPLALNTYMTDRQRSERIASTLKLVGLLPEHAQYYPQMLSNGQKQRVALARALILNPKIIIADESISSLDVSVRSQIINLLLELQERFGLSYILVSNDLGMVSHMSDQVAVMHQGEIVEWTQTKTLFESPQHSVTQRLLNAYYTDFKK</sequence>
<accession>A0A4R1KGP9</accession>
<comment type="similarity">
    <text evidence="2">Belongs to the ABC transporter superfamily.</text>
</comment>
<feature type="domain" description="ABC transporter" evidence="9">
    <location>
        <begin position="14"/>
        <end position="250"/>
    </location>
</feature>
<dbReference type="SMART" id="SM00382">
    <property type="entry name" value="AAA"/>
    <property type="match status" value="1"/>
</dbReference>
<dbReference type="GO" id="GO:0005524">
    <property type="term" value="F:ATP binding"/>
    <property type="evidence" value="ECO:0007669"/>
    <property type="project" value="UniProtKB-KW"/>
</dbReference>
<keyword evidence="11" id="KW-1185">Reference proteome</keyword>
<dbReference type="PROSITE" id="PS50893">
    <property type="entry name" value="ABC_TRANSPORTER_2"/>
    <property type="match status" value="1"/>
</dbReference>
<dbReference type="SUPFAM" id="SSF52540">
    <property type="entry name" value="P-loop containing nucleoside triphosphate hydrolases"/>
    <property type="match status" value="1"/>
</dbReference>
<evidence type="ECO:0000256" key="8">
    <source>
        <dbReference type="ARBA" id="ARBA00023136"/>
    </source>
</evidence>
<evidence type="ECO:0000256" key="4">
    <source>
        <dbReference type="ARBA" id="ARBA00022475"/>
    </source>
</evidence>
<dbReference type="Gene3D" id="3.40.50.300">
    <property type="entry name" value="P-loop containing nucleotide triphosphate hydrolases"/>
    <property type="match status" value="1"/>
</dbReference>
<dbReference type="Pfam" id="PF00005">
    <property type="entry name" value="ABC_tran"/>
    <property type="match status" value="1"/>
</dbReference>
<evidence type="ECO:0000256" key="7">
    <source>
        <dbReference type="ARBA" id="ARBA00022840"/>
    </source>
</evidence>
<reference evidence="10 11" key="1">
    <citation type="submission" date="2019-03" db="EMBL/GenBank/DDBJ databases">
        <title>Genomic Encyclopedia of Type Strains, Phase IV (KMG-IV): sequencing the most valuable type-strain genomes for metagenomic binning, comparative biology and taxonomic classification.</title>
        <authorList>
            <person name="Goeker M."/>
        </authorList>
    </citation>
    <scope>NUCLEOTIDE SEQUENCE [LARGE SCALE GENOMIC DNA]</scope>
    <source>
        <strain evidence="10 11">DSM 18577</strain>
    </source>
</reference>
<organism evidence="10 11">
    <name type="scientific">Celerinatantimonas diazotrophica</name>
    <dbReference type="NCBI Taxonomy" id="412034"/>
    <lineage>
        <taxon>Bacteria</taxon>
        <taxon>Pseudomonadati</taxon>
        <taxon>Pseudomonadota</taxon>
        <taxon>Gammaproteobacteria</taxon>
        <taxon>Celerinatantimonadaceae</taxon>
        <taxon>Celerinatantimonas</taxon>
    </lineage>
</organism>
<evidence type="ECO:0000256" key="3">
    <source>
        <dbReference type="ARBA" id="ARBA00022448"/>
    </source>
</evidence>
<dbReference type="InterPro" id="IPR027417">
    <property type="entry name" value="P-loop_NTPase"/>
</dbReference>
<dbReference type="GO" id="GO:0016887">
    <property type="term" value="F:ATP hydrolysis activity"/>
    <property type="evidence" value="ECO:0007669"/>
    <property type="project" value="InterPro"/>
</dbReference>
<dbReference type="OrthoDB" id="9784450at2"/>
<gene>
    <name evidence="10" type="ORF">EV690_0039</name>
</gene>
<keyword evidence="3" id="KW-0813">Transport</keyword>
<dbReference type="PANTHER" id="PTHR43776">
    <property type="entry name" value="TRANSPORT ATP-BINDING PROTEIN"/>
    <property type="match status" value="1"/>
</dbReference>
<evidence type="ECO:0000313" key="11">
    <source>
        <dbReference type="Proteomes" id="UP000295565"/>
    </source>
</evidence>
<dbReference type="InterPro" id="IPR003439">
    <property type="entry name" value="ABC_transporter-like_ATP-bd"/>
</dbReference>
<comment type="subcellular location">
    <subcellularLocation>
        <location evidence="1">Cell inner membrane</location>
        <topology evidence="1">Peripheral membrane protein</topology>
    </subcellularLocation>
</comment>
<dbReference type="AlphaFoldDB" id="A0A4R1KGP9"/>
<dbReference type="EMBL" id="SMGD01000001">
    <property type="protein sequence ID" value="TCK63925.1"/>
    <property type="molecule type" value="Genomic_DNA"/>
</dbReference>
<keyword evidence="7 10" id="KW-0067">ATP-binding</keyword>
<dbReference type="RefSeq" id="WP_131910928.1">
    <property type="nucleotide sequence ID" value="NZ_OU594967.1"/>
</dbReference>
<evidence type="ECO:0000256" key="5">
    <source>
        <dbReference type="ARBA" id="ARBA00022519"/>
    </source>
</evidence>
<keyword evidence="4" id="KW-1003">Cell membrane</keyword>
<protein>
    <submittedName>
        <fullName evidence="10">Cationic peptide transport system ATP-binding protein</fullName>
    </submittedName>
</protein>
<evidence type="ECO:0000259" key="9">
    <source>
        <dbReference type="PROSITE" id="PS50893"/>
    </source>
</evidence>
<name>A0A4R1KGP9_9GAMM</name>
<proteinExistence type="inferred from homology"/>
<dbReference type="CDD" id="cd03257">
    <property type="entry name" value="ABC_NikE_OppD_transporters"/>
    <property type="match status" value="1"/>
</dbReference>
<evidence type="ECO:0000256" key="2">
    <source>
        <dbReference type="ARBA" id="ARBA00005417"/>
    </source>
</evidence>
<dbReference type="GO" id="GO:0055085">
    <property type="term" value="P:transmembrane transport"/>
    <property type="evidence" value="ECO:0007669"/>
    <property type="project" value="UniProtKB-ARBA"/>
</dbReference>
<dbReference type="InterPro" id="IPR050319">
    <property type="entry name" value="ABC_transp_ATP-bind"/>
</dbReference>
<keyword evidence="5" id="KW-0997">Cell inner membrane</keyword>
<dbReference type="PANTHER" id="PTHR43776:SF4">
    <property type="entry name" value="PUTRESCINE EXPORT SYSTEM ATP-BINDING PROTEIN SAPF"/>
    <property type="match status" value="1"/>
</dbReference>
<evidence type="ECO:0000256" key="1">
    <source>
        <dbReference type="ARBA" id="ARBA00004417"/>
    </source>
</evidence>
<evidence type="ECO:0000313" key="10">
    <source>
        <dbReference type="EMBL" id="TCK63925.1"/>
    </source>
</evidence>
<keyword evidence="8" id="KW-0472">Membrane</keyword>